<dbReference type="Proteomes" id="UP001597249">
    <property type="component" value="Unassembled WGS sequence"/>
</dbReference>
<comment type="caution">
    <text evidence="6">The sequence shown here is derived from an EMBL/GenBank/DDBJ whole genome shotgun (WGS) entry which is preliminary data.</text>
</comment>
<dbReference type="InterPro" id="IPR013783">
    <property type="entry name" value="Ig-like_fold"/>
</dbReference>
<feature type="region of interest" description="Disordered" evidence="1">
    <location>
        <begin position="358"/>
        <end position="397"/>
    </location>
</feature>
<reference evidence="7" key="1">
    <citation type="journal article" date="2019" name="Int. J. Syst. Evol. Microbiol.">
        <title>The Global Catalogue of Microorganisms (GCM) 10K type strain sequencing project: providing services to taxonomists for standard genome sequencing and annotation.</title>
        <authorList>
            <consortium name="The Broad Institute Genomics Platform"/>
            <consortium name="The Broad Institute Genome Sequencing Center for Infectious Disease"/>
            <person name="Wu L."/>
            <person name="Ma J."/>
        </authorList>
    </citation>
    <scope>NUCLEOTIDE SEQUENCE [LARGE SCALE GENOMIC DNA]</scope>
    <source>
        <strain evidence="7">CCM 8911</strain>
    </source>
</reference>
<feature type="transmembrane region" description="Helical" evidence="2">
    <location>
        <begin position="402"/>
        <end position="419"/>
    </location>
</feature>
<proteinExistence type="predicted"/>
<name>A0ABW4B8P0_9LACO</name>
<gene>
    <name evidence="6" type="ORF">ACFQ3L_05885</name>
</gene>
<feature type="chain" id="PRO_5047422976" evidence="3">
    <location>
        <begin position="26"/>
        <end position="429"/>
    </location>
</feature>
<dbReference type="EMBL" id="JBHTMO010000015">
    <property type="protein sequence ID" value="MFD1393123.1"/>
    <property type="molecule type" value="Genomic_DNA"/>
</dbReference>
<evidence type="ECO:0000256" key="3">
    <source>
        <dbReference type="SAM" id="SignalP"/>
    </source>
</evidence>
<dbReference type="Pfam" id="PF16555">
    <property type="entry name" value="GramPos_pilinD1"/>
    <property type="match status" value="1"/>
</dbReference>
<evidence type="ECO:0000256" key="1">
    <source>
        <dbReference type="SAM" id="MobiDB-lite"/>
    </source>
</evidence>
<dbReference type="InterPro" id="IPR032364">
    <property type="entry name" value="GramPos_pilinD1_N"/>
</dbReference>
<keyword evidence="2" id="KW-0812">Transmembrane</keyword>
<keyword evidence="2" id="KW-0472">Membrane</keyword>
<organism evidence="6 7">
    <name type="scientific">Lacticaseibacillus jixianensis</name>
    <dbReference type="NCBI Taxonomy" id="2486012"/>
    <lineage>
        <taxon>Bacteria</taxon>
        <taxon>Bacillati</taxon>
        <taxon>Bacillota</taxon>
        <taxon>Bacilli</taxon>
        <taxon>Lactobacillales</taxon>
        <taxon>Lactobacillaceae</taxon>
        <taxon>Lacticaseibacillus</taxon>
    </lineage>
</organism>
<dbReference type="InterPro" id="IPR041033">
    <property type="entry name" value="SpaA_PFL_dom_1"/>
</dbReference>
<keyword evidence="2" id="KW-1133">Transmembrane helix</keyword>
<dbReference type="Gene3D" id="2.60.40.10">
    <property type="entry name" value="Immunoglobulins"/>
    <property type="match status" value="2"/>
</dbReference>
<dbReference type="RefSeq" id="WP_125585097.1">
    <property type="nucleotide sequence ID" value="NZ_JBHTMO010000015.1"/>
</dbReference>
<feature type="domain" description="Gram-positive pilin subunit D1 N-terminal" evidence="4">
    <location>
        <begin position="32"/>
        <end position="212"/>
    </location>
</feature>
<sequence>MLKKLLLFAAAAALAIPFLKPQTTAAAEAAPDNTEIVIHKRINRDIRATARPDDEWGDFSWNYNNTGELLDQIQTDNTFGLNGATFKLFDATSAYNEARAKGQPVKAFVDEWANKKRSEALKEAEADFATIEERKTATDTVAGKAEDGIARFTVPTKVGDQYAAYLIIETGVGAEALVNVDLSRKAAPLMVVLPQRNPANEYLSTIHIYSKNIGYVRDPYFFKFGRTATGEDVRLEGAVFALYEIQNGQKRYLSMSEVTDLKNEWVESADPLNDDKVNKFISDKDGLVNTGERFLPSGTYYFEELRSVPGYVNDLGDKGVKVEIPTSWEKEDGSKNPVLINGEPMDETESGVVLKPTIEKGRPRVYNARKTDPSQPTTPTTPAAPTTPDKPSSGRLPQTGNLISFAMIVLGMFLMLFAWRTMRRHQLNR</sequence>
<evidence type="ECO:0000313" key="7">
    <source>
        <dbReference type="Proteomes" id="UP001597249"/>
    </source>
</evidence>
<keyword evidence="3" id="KW-0732">Signal</keyword>
<dbReference type="Pfam" id="PF17802">
    <property type="entry name" value="SpaA"/>
    <property type="match status" value="1"/>
</dbReference>
<protein>
    <submittedName>
        <fullName evidence="6">Pilin N-terminal domain-containing protein</fullName>
    </submittedName>
</protein>
<evidence type="ECO:0000259" key="4">
    <source>
        <dbReference type="Pfam" id="PF16555"/>
    </source>
</evidence>
<feature type="compositionally biased region" description="Low complexity" evidence="1">
    <location>
        <begin position="373"/>
        <end position="391"/>
    </location>
</feature>
<feature type="signal peptide" evidence="3">
    <location>
        <begin position="1"/>
        <end position="25"/>
    </location>
</feature>
<evidence type="ECO:0000259" key="5">
    <source>
        <dbReference type="Pfam" id="PF17802"/>
    </source>
</evidence>
<keyword evidence="7" id="KW-1185">Reference proteome</keyword>
<evidence type="ECO:0000313" key="6">
    <source>
        <dbReference type="EMBL" id="MFD1393123.1"/>
    </source>
</evidence>
<evidence type="ECO:0000256" key="2">
    <source>
        <dbReference type="SAM" id="Phobius"/>
    </source>
</evidence>
<accession>A0ABW4B8P0</accession>
<feature type="domain" description="SpaA-like prealbumin fold" evidence="5">
    <location>
        <begin position="233"/>
        <end position="325"/>
    </location>
</feature>